<dbReference type="Proteomes" id="UP000797356">
    <property type="component" value="Chromosome 9"/>
</dbReference>
<comment type="caution">
    <text evidence="1">The sequence shown here is derived from an EMBL/GenBank/DDBJ whole genome shotgun (WGS) entry which is preliminary data.</text>
</comment>
<reference evidence="1" key="1">
    <citation type="journal article" date="2017" name="Gigascience">
        <title>The genome draft of coconut (Cocos nucifera).</title>
        <authorList>
            <person name="Xiao Y."/>
            <person name="Xu P."/>
            <person name="Fan H."/>
            <person name="Baudouin L."/>
            <person name="Xia W."/>
            <person name="Bocs S."/>
            <person name="Xu J."/>
            <person name="Li Q."/>
            <person name="Guo A."/>
            <person name="Zhou L."/>
            <person name="Li J."/>
            <person name="Wu Y."/>
            <person name="Ma Z."/>
            <person name="Armero A."/>
            <person name="Issali A.E."/>
            <person name="Liu N."/>
            <person name="Peng M."/>
            <person name="Yang Y."/>
        </authorList>
    </citation>
    <scope>NUCLEOTIDE SEQUENCE</scope>
    <source>
        <tissue evidence="1">Spear leaf of Hainan Tall coconut</tissue>
    </source>
</reference>
<evidence type="ECO:0000313" key="1">
    <source>
        <dbReference type="EMBL" id="KAG1360852.1"/>
    </source>
</evidence>
<keyword evidence="2" id="KW-1185">Reference proteome</keyword>
<dbReference type="AlphaFoldDB" id="A0A8K0IJH5"/>
<reference evidence="1" key="2">
    <citation type="submission" date="2019-07" db="EMBL/GenBank/DDBJ databases">
        <authorList>
            <person name="Yang Y."/>
            <person name="Bocs S."/>
            <person name="Baudouin L."/>
        </authorList>
    </citation>
    <scope>NUCLEOTIDE SEQUENCE</scope>
    <source>
        <tissue evidence="1">Spear leaf of Hainan Tall coconut</tissue>
    </source>
</reference>
<gene>
    <name evidence="1" type="ORF">COCNU_09G003150</name>
</gene>
<sequence length="125" mass="14430">MRSPLVTCKIKFHPELVVVTPVVWRSQRKNSQHGANHIQRELLIAKLMDCDKNSGLSNPTHDKEDIRSEAPMSAAECELLTVKGKYKEFLKQAEVEQAEALARAKLAEQWRKEMDEGYEKRLQRN</sequence>
<evidence type="ECO:0000313" key="2">
    <source>
        <dbReference type="Proteomes" id="UP000797356"/>
    </source>
</evidence>
<proteinExistence type="predicted"/>
<protein>
    <submittedName>
        <fullName evidence="1">Uncharacterized protein</fullName>
    </submittedName>
</protein>
<name>A0A8K0IJH5_COCNU</name>
<organism evidence="1 2">
    <name type="scientific">Cocos nucifera</name>
    <name type="common">Coconut palm</name>
    <dbReference type="NCBI Taxonomy" id="13894"/>
    <lineage>
        <taxon>Eukaryota</taxon>
        <taxon>Viridiplantae</taxon>
        <taxon>Streptophyta</taxon>
        <taxon>Embryophyta</taxon>
        <taxon>Tracheophyta</taxon>
        <taxon>Spermatophyta</taxon>
        <taxon>Magnoliopsida</taxon>
        <taxon>Liliopsida</taxon>
        <taxon>Arecaceae</taxon>
        <taxon>Arecoideae</taxon>
        <taxon>Cocoseae</taxon>
        <taxon>Attaleinae</taxon>
        <taxon>Cocos</taxon>
    </lineage>
</organism>
<accession>A0A8K0IJH5</accession>
<dbReference type="EMBL" id="CM017880">
    <property type="protein sequence ID" value="KAG1360852.1"/>
    <property type="molecule type" value="Genomic_DNA"/>
</dbReference>